<dbReference type="Pfam" id="PF03551">
    <property type="entry name" value="PadR"/>
    <property type="match status" value="1"/>
</dbReference>
<sequence length="230" mass="24731">MSPAVFGHGHLRLYLLFVLDERPMHGYEIIQALSDRFGGTYVPSAGTIYPRLAKLEAEGLVTKQSDGRKTVYAITEAGRAELNDRRDELEGIENGIGDSVRRLADEVRSSVSEAMSTLRAELAAAARETRDDARFAAADARGAGSSASAAGAAAQAVRDATTSLHSTISESRSDSRAQVQRAEVLLAEFRQDLRTELRSAAARGADLRATVDELESRLSRLRADIGSQVG</sequence>
<dbReference type="RefSeq" id="WP_255160482.1">
    <property type="nucleotide sequence ID" value="NZ_CP101497.1"/>
</dbReference>
<keyword evidence="1" id="KW-0175">Coiled coil</keyword>
<feature type="coiled-coil region" evidence="1">
    <location>
        <begin position="197"/>
        <end position="224"/>
    </location>
</feature>
<dbReference type="InterPro" id="IPR036388">
    <property type="entry name" value="WH-like_DNA-bd_sf"/>
</dbReference>
<protein>
    <submittedName>
        <fullName evidence="3">PadR family transcriptional regulator</fullName>
    </submittedName>
</protein>
<dbReference type="Gene3D" id="1.10.10.10">
    <property type="entry name" value="Winged helix-like DNA-binding domain superfamily/Winged helix DNA-binding domain"/>
    <property type="match status" value="1"/>
</dbReference>
<dbReference type="SUPFAM" id="SSF46785">
    <property type="entry name" value="Winged helix' DNA-binding domain"/>
    <property type="match status" value="1"/>
</dbReference>
<reference evidence="3" key="1">
    <citation type="submission" date="2022-07" db="EMBL/GenBank/DDBJ databases">
        <title>Taxonomic analysis of Microcella humidisoli nov. sp., isolated from riverside soil.</title>
        <authorList>
            <person name="Molina K.M."/>
            <person name="Kim S.B."/>
        </authorList>
    </citation>
    <scope>NUCLEOTIDE SEQUENCE</scope>
    <source>
        <strain evidence="3">MMS21-STM10</strain>
    </source>
</reference>
<keyword evidence="4" id="KW-1185">Reference proteome</keyword>
<evidence type="ECO:0000313" key="3">
    <source>
        <dbReference type="EMBL" id="UTT63350.1"/>
    </source>
</evidence>
<feature type="domain" description="Transcription regulator PadR N-terminal" evidence="2">
    <location>
        <begin position="15"/>
        <end position="83"/>
    </location>
</feature>
<dbReference type="InterPro" id="IPR005149">
    <property type="entry name" value="Tscrpt_reg_PadR_N"/>
</dbReference>
<dbReference type="Proteomes" id="UP001060039">
    <property type="component" value="Chromosome"/>
</dbReference>
<gene>
    <name evidence="3" type="ORF">NNL39_04395</name>
</gene>
<evidence type="ECO:0000256" key="1">
    <source>
        <dbReference type="SAM" id="Coils"/>
    </source>
</evidence>
<dbReference type="PANTHER" id="PTHR43252">
    <property type="entry name" value="TRANSCRIPTIONAL REGULATOR YQJI"/>
    <property type="match status" value="1"/>
</dbReference>
<dbReference type="PANTHER" id="PTHR43252:SF7">
    <property type="entry name" value="TRANSCRIPTIONAL REGULATOR YQJI"/>
    <property type="match status" value="1"/>
</dbReference>
<dbReference type="EMBL" id="CP101497">
    <property type="protein sequence ID" value="UTT63350.1"/>
    <property type="molecule type" value="Genomic_DNA"/>
</dbReference>
<evidence type="ECO:0000259" key="2">
    <source>
        <dbReference type="Pfam" id="PF03551"/>
    </source>
</evidence>
<name>A0ABY5FZS2_9MICO</name>
<dbReference type="InterPro" id="IPR036390">
    <property type="entry name" value="WH_DNA-bd_sf"/>
</dbReference>
<organism evidence="3 4">
    <name type="scientific">Microcella humidisoli</name>
    <dbReference type="NCBI Taxonomy" id="2963406"/>
    <lineage>
        <taxon>Bacteria</taxon>
        <taxon>Bacillati</taxon>
        <taxon>Actinomycetota</taxon>
        <taxon>Actinomycetes</taxon>
        <taxon>Micrococcales</taxon>
        <taxon>Microbacteriaceae</taxon>
        <taxon>Microcella</taxon>
    </lineage>
</organism>
<evidence type="ECO:0000313" key="4">
    <source>
        <dbReference type="Proteomes" id="UP001060039"/>
    </source>
</evidence>
<accession>A0ABY5FZS2</accession>
<proteinExistence type="predicted"/>